<evidence type="ECO:0000256" key="3">
    <source>
        <dbReference type="SAM" id="MobiDB-lite"/>
    </source>
</evidence>
<organism evidence="5 6">
    <name type="scientific">Danaus chrysippus</name>
    <name type="common">African queen</name>
    <dbReference type="NCBI Taxonomy" id="151541"/>
    <lineage>
        <taxon>Eukaryota</taxon>
        <taxon>Metazoa</taxon>
        <taxon>Ecdysozoa</taxon>
        <taxon>Arthropoda</taxon>
        <taxon>Hexapoda</taxon>
        <taxon>Insecta</taxon>
        <taxon>Pterygota</taxon>
        <taxon>Neoptera</taxon>
        <taxon>Endopterygota</taxon>
        <taxon>Lepidoptera</taxon>
        <taxon>Glossata</taxon>
        <taxon>Ditrysia</taxon>
        <taxon>Papilionoidea</taxon>
        <taxon>Nymphalidae</taxon>
        <taxon>Danainae</taxon>
        <taxon>Danaini</taxon>
        <taxon>Danaina</taxon>
        <taxon>Danaus</taxon>
        <taxon>Anosia</taxon>
    </lineage>
</organism>
<dbReference type="PROSITE" id="PS51450">
    <property type="entry name" value="LRR"/>
    <property type="match status" value="4"/>
</dbReference>
<reference evidence="5" key="1">
    <citation type="submission" date="2021-09" db="EMBL/GenBank/DDBJ databases">
        <authorList>
            <person name="Martin H S."/>
        </authorList>
    </citation>
    <scope>NUCLEOTIDE SEQUENCE</scope>
</reference>
<proteinExistence type="predicted"/>
<keyword evidence="4" id="KW-1133">Transmembrane helix</keyword>
<dbReference type="InterPro" id="IPR032675">
    <property type="entry name" value="LRR_dom_sf"/>
</dbReference>
<keyword evidence="6" id="KW-1185">Reference proteome</keyword>
<evidence type="ECO:0000256" key="1">
    <source>
        <dbReference type="ARBA" id="ARBA00022614"/>
    </source>
</evidence>
<feature type="compositionally biased region" description="Basic and acidic residues" evidence="3">
    <location>
        <begin position="1"/>
        <end position="12"/>
    </location>
</feature>
<keyword evidence="2" id="KW-0677">Repeat</keyword>
<dbReference type="InterPro" id="IPR003591">
    <property type="entry name" value="Leu-rich_rpt_typical-subtyp"/>
</dbReference>
<dbReference type="InterPro" id="IPR001611">
    <property type="entry name" value="Leu-rich_rpt"/>
</dbReference>
<evidence type="ECO:0000313" key="5">
    <source>
        <dbReference type="EMBL" id="CAG9581205.1"/>
    </source>
</evidence>
<gene>
    <name evidence="5" type="ORF">DCHRY22_LOCUS13857</name>
</gene>
<feature type="transmembrane region" description="Helical" evidence="4">
    <location>
        <begin position="414"/>
        <end position="438"/>
    </location>
</feature>
<dbReference type="SUPFAM" id="SSF52058">
    <property type="entry name" value="L domain-like"/>
    <property type="match status" value="1"/>
</dbReference>
<dbReference type="OrthoDB" id="2013775at2759"/>
<dbReference type="PANTHER" id="PTHR45712:SF22">
    <property type="entry name" value="INSULIN-LIKE GROWTH FACTOR-BINDING PROTEIN COMPLEX ACID LABILE SUBUNIT"/>
    <property type="match status" value="1"/>
</dbReference>
<dbReference type="Pfam" id="PF00560">
    <property type="entry name" value="LRR_1"/>
    <property type="match status" value="1"/>
</dbReference>
<dbReference type="Pfam" id="PF13855">
    <property type="entry name" value="LRR_8"/>
    <property type="match status" value="3"/>
</dbReference>
<comment type="caution">
    <text evidence="5">The sequence shown here is derived from an EMBL/GenBank/DDBJ whole genome shotgun (WGS) entry which is preliminary data.</text>
</comment>
<accession>A0A8J2W9Q6</accession>
<keyword evidence="1" id="KW-0433">Leucine-rich repeat</keyword>
<sequence length="545" mass="62089">MFEIPSENHVEHLLTSPQAKGKGQTGSDKRNMERVAFLLTPDYNPEALRILGCFTFTLLWLLPVTVFSGVLRDLEDYTDDPCRVYNMDNLIHLDCSYRGLSELPDGLDYNAQVLILSNNNFVDFPDGLEKFNNVQSLDLSGNLLTTPLPNYFQNLGNLKILNLSNNNYVSWLSNNHISNIVRLDLSKNKINNIEEGAFAQMPKLVFLELSENRIDNLPNGIFSKATRLEIVILSRNYFSELPRFESVSLRNLHLSSCQITTLDVNALSEMRSLLELDLSINQLESIPDNLASNSLQELDLSYNGIDTITDQTFSSLPHLAVLDLRGNEFKEVWSTSHFASNPFLRTVHVKGNRWSCEGFSVNLLLTYEFLTKEPPKVYDIGSLICYSPSNVTQMSWQQAYIRTWHADEQSPSTYTFIAVMIGMILGVIITSFVCRFVMSFNKPDPPTSIPETTALNGTTNQPRTESVVMRVQLREDLPPTYDEALLLPRLNASFHSLPDFIEEEEIAESRVQRQRRSRSIGDLTETRHRIDDRRSVRRAVDINFD</sequence>
<evidence type="ECO:0000256" key="2">
    <source>
        <dbReference type="ARBA" id="ARBA00022737"/>
    </source>
</evidence>
<name>A0A8J2W9Q6_9NEOP</name>
<dbReference type="Proteomes" id="UP000789524">
    <property type="component" value="Unassembled WGS sequence"/>
</dbReference>
<dbReference type="AlphaFoldDB" id="A0A8J2W9Q6"/>
<dbReference type="EMBL" id="CAKASE010000080">
    <property type="protein sequence ID" value="CAG9581205.1"/>
    <property type="molecule type" value="Genomic_DNA"/>
</dbReference>
<evidence type="ECO:0000256" key="4">
    <source>
        <dbReference type="SAM" id="Phobius"/>
    </source>
</evidence>
<dbReference type="Gene3D" id="3.80.10.10">
    <property type="entry name" value="Ribonuclease Inhibitor"/>
    <property type="match status" value="2"/>
</dbReference>
<dbReference type="SMART" id="SM00369">
    <property type="entry name" value="LRR_TYP"/>
    <property type="match status" value="7"/>
</dbReference>
<dbReference type="PANTHER" id="PTHR45712">
    <property type="entry name" value="AGAP008170-PA"/>
    <property type="match status" value="1"/>
</dbReference>
<feature type="region of interest" description="Disordered" evidence="3">
    <location>
        <begin position="1"/>
        <end position="28"/>
    </location>
</feature>
<keyword evidence="4" id="KW-0812">Transmembrane</keyword>
<protein>
    <submittedName>
        <fullName evidence="5">(African queen) hypothetical protein</fullName>
    </submittedName>
</protein>
<keyword evidence="4" id="KW-0472">Membrane</keyword>
<evidence type="ECO:0000313" key="6">
    <source>
        <dbReference type="Proteomes" id="UP000789524"/>
    </source>
</evidence>
<dbReference type="InterPro" id="IPR050333">
    <property type="entry name" value="SLRP"/>
</dbReference>